<dbReference type="InterPro" id="IPR025944">
    <property type="entry name" value="Sigma_54_int_dom_CS"/>
</dbReference>
<dbReference type="SUPFAM" id="SSF52172">
    <property type="entry name" value="CheY-like"/>
    <property type="match status" value="1"/>
</dbReference>
<dbReference type="SMART" id="SM00448">
    <property type="entry name" value="REC"/>
    <property type="match status" value="1"/>
</dbReference>
<evidence type="ECO:0000256" key="2">
    <source>
        <dbReference type="ARBA" id="ARBA00022840"/>
    </source>
</evidence>
<protein>
    <submittedName>
        <fullName evidence="9">Sigma-54-dependent Fis family transcriptional regulator</fullName>
    </submittedName>
</protein>
<dbReference type="PROSITE" id="PS50045">
    <property type="entry name" value="SIGMA54_INTERACT_4"/>
    <property type="match status" value="1"/>
</dbReference>
<evidence type="ECO:0000259" key="7">
    <source>
        <dbReference type="PROSITE" id="PS50045"/>
    </source>
</evidence>
<dbReference type="InterPro" id="IPR001789">
    <property type="entry name" value="Sig_transdc_resp-reg_receiver"/>
</dbReference>
<keyword evidence="2" id="KW-0067">ATP-binding</keyword>
<dbReference type="Proteomes" id="UP000503162">
    <property type="component" value="Chromosome"/>
</dbReference>
<keyword evidence="4" id="KW-0238">DNA-binding</keyword>
<evidence type="ECO:0000313" key="9">
    <source>
        <dbReference type="EMBL" id="QIM51486.1"/>
    </source>
</evidence>
<dbReference type="InterPro" id="IPR027417">
    <property type="entry name" value="P-loop_NTPase"/>
</dbReference>
<dbReference type="PRINTS" id="PR01590">
    <property type="entry name" value="HTHFIS"/>
</dbReference>
<dbReference type="AlphaFoldDB" id="A0A6G8IEN3"/>
<dbReference type="InterPro" id="IPR009057">
    <property type="entry name" value="Homeodomain-like_sf"/>
</dbReference>
<organism evidence="9 10">
    <name type="scientific">Hydrogenophaga crocea</name>
    <dbReference type="NCBI Taxonomy" id="2716225"/>
    <lineage>
        <taxon>Bacteria</taxon>
        <taxon>Pseudomonadati</taxon>
        <taxon>Pseudomonadota</taxon>
        <taxon>Betaproteobacteria</taxon>
        <taxon>Burkholderiales</taxon>
        <taxon>Comamonadaceae</taxon>
        <taxon>Hydrogenophaga</taxon>
    </lineage>
</organism>
<keyword evidence="1" id="KW-0547">Nucleotide-binding</keyword>
<dbReference type="CDD" id="cd00009">
    <property type="entry name" value="AAA"/>
    <property type="match status" value="1"/>
</dbReference>
<dbReference type="SUPFAM" id="SSF46689">
    <property type="entry name" value="Homeodomain-like"/>
    <property type="match status" value="1"/>
</dbReference>
<dbReference type="PANTHER" id="PTHR32071">
    <property type="entry name" value="TRANSCRIPTIONAL REGULATORY PROTEIN"/>
    <property type="match status" value="1"/>
</dbReference>
<accession>A0A6G8IEN3</accession>
<dbReference type="KEGG" id="hcz:G9Q37_04710"/>
<evidence type="ECO:0000256" key="3">
    <source>
        <dbReference type="ARBA" id="ARBA00023015"/>
    </source>
</evidence>
<evidence type="ECO:0000256" key="5">
    <source>
        <dbReference type="ARBA" id="ARBA00023163"/>
    </source>
</evidence>
<dbReference type="Pfam" id="PF02954">
    <property type="entry name" value="HTH_8"/>
    <property type="match status" value="1"/>
</dbReference>
<keyword evidence="3" id="KW-0805">Transcription regulation</keyword>
<evidence type="ECO:0000256" key="1">
    <source>
        <dbReference type="ARBA" id="ARBA00022741"/>
    </source>
</evidence>
<dbReference type="InterPro" id="IPR011006">
    <property type="entry name" value="CheY-like_superfamily"/>
</dbReference>
<dbReference type="GO" id="GO:0006355">
    <property type="term" value="P:regulation of DNA-templated transcription"/>
    <property type="evidence" value="ECO:0007669"/>
    <property type="project" value="InterPro"/>
</dbReference>
<feature type="modified residue" description="4-aspartylphosphate" evidence="6">
    <location>
        <position position="58"/>
    </location>
</feature>
<dbReference type="Gene3D" id="1.10.8.60">
    <property type="match status" value="1"/>
</dbReference>
<dbReference type="Pfam" id="PF00072">
    <property type="entry name" value="Response_reg"/>
    <property type="match status" value="1"/>
</dbReference>
<dbReference type="Gene3D" id="3.40.50.2300">
    <property type="match status" value="1"/>
</dbReference>
<dbReference type="SUPFAM" id="SSF52540">
    <property type="entry name" value="P-loop containing nucleoside triphosphate hydrolases"/>
    <property type="match status" value="1"/>
</dbReference>
<name>A0A6G8IEN3_9BURK</name>
<dbReference type="InterPro" id="IPR003593">
    <property type="entry name" value="AAA+_ATPase"/>
</dbReference>
<dbReference type="PROSITE" id="PS00688">
    <property type="entry name" value="SIGMA54_INTERACT_3"/>
    <property type="match status" value="1"/>
</dbReference>
<reference evidence="9 10" key="1">
    <citation type="submission" date="2020-03" db="EMBL/GenBank/DDBJ databases">
        <title>Hydrogenophaga sp. nov. isolated from cyanobacterial mat.</title>
        <authorList>
            <person name="Thorat V."/>
            <person name="Kirdat K."/>
            <person name="Tiwarekar B."/>
            <person name="Costa E.D."/>
            <person name="Yadav A."/>
        </authorList>
    </citation>
    <scope>NUCLEOTIDE SEQUENCE [LARGE SCALE GENOMIC DNA]</scope>
    <source>
        <strain evidence="9 10">BA0156</strain>
    </source>
</reference>
<dbReference type="Pfam" id="PF00158">
    <property type="entry name" value="Sigma54_activat"/>
    <property type="match status" value="1"/>
</dbReference>
<dbReference type="Pfam" id="PF25601">
    <property type="entry name" value="AAA_lid_14"/>
    <property type="match status" value="1"/>
</dbReference>
<keyword evidence="6" id="KW-0597">Phosphoprotein</keyword>
<proteinExistence type="predicted"/>
<dbReference type="RefSeq" id="WP_166225275.1">
    <property type="nucleotide sequence ID" value="NZ_CP049989.1"/>
</dbReference>
<dbReference type="SMART" id="SM00382">
    <property type="entry name" value="AAA"/>
    <property type="match status" value="1"/>
</dbReference>
<dbReference type="GO" id="GO:0005524">
    <property type="term" value="F:ATP binding"/>
    <property type="evidence" value="ECO:0007669"/>
    <property type="project" value="UniProtKB-KW"/>
</dbReference>
<dbReference type="GO" id="GO:0043565">
    <property type="term" value="F:sequence-specific DNA binding"/>
    <property type="evidence" value="ECO:0007669"/>
    <property type="project" value="InterPro"/>
</dbReference>
<dbReference type="EMBL" id="CP049989">
    <property type="protein sequence ID" value="QIM51486.1"/>
    <property type="molecule type" value="Genomic_DNA"/>
</dbReference>
<dbReference type="PROSITE" id="PS50110">
    <property type="entry name" value="RESPONSE_REGULATORY"/>
    <property type="match status" value="1"/>
</dbReference>
<sequence>MTPTDAPLHVLLIEDDAVLGGALAQRLRLEGFRVEHAVNAAQALAALRQARPDFVLSDIRLPDGSGEDLYRRALPHLGDTPIVFATAFAEVGQAVRLMRAGADDYLTKPFDVERLVQRIRELVPARREPGAAPQGFGLSPATARLAADLERLAGRDVPVLLRGETGVGKEVAARVLHERSARAAEPFVAVNCAAVPRELMESQFFGHERGAFTGATGAHAGWFEEAGAGTLFLDEIGELDPRLQAALLRVLQDGVFRRLGGRQDLRFRGRLVAATNADLGARIAAREFREDLYYRLAVVELWVPPLRERPAEVLALAQGFAQQAAQRQGLAAPALAAEAQAALLAHDWPGNVRELRNRVERALALAEGDTLGSADLFPERALDEPAGAPATLASAREQAELAQIERALELSGGRLAEAAQRLGVSRTTLWKRRKKLLGEGARQSG</sequence>
<feature type="domain" description="Response regulatory" evidence="8">
    <location>
        <begin position="9"/>
        <end position="123"/>
    </location>
</feature>
<evidence type="ECO:0000313" key="10">
    <source>
        <dbReference type="Proteomes" id="UP000503162"/>
    </source>
</evidence>
<dbReference type="InterPro" id="IPR002197">
    <property type="entry name" value="HTH_Fis"/>
</dbReference>
<dbReference type="PANTHER" id="PTHR32071:SF117">
    <property type="entry name" value="PTS-DEPENDENT DIHYDROXYACETONE KINASE OPERON REGULATORY PROTEIN-RELATED"/>
    <property type="match status" value="1"/>
</dbReference>
<dbReference type="Gene3D" id="1.10.10.60">
    <property type="entry name" value="Homeodomain-like"/>
    <property type="match status" value="1"/>
</dbReference>
<keyword evidence="10" id="KW-1185">Reference proteome</keyword>
<keyword evidence="5" id="KW-0804">Transcription</keyword>
<dbReference type="Gene3D" id="3.40.50.300">
    <property type="entry name" value="P-loop containing nucleotide triphosphate hydrolases"/>
    <property type="match status" value="1"/>
</dbReference>
<evidence type="ECO:0000256" key="4">
    <source>
        <dbReference type="ARBA" id="ARBA00023125"/>
    </source>
</evidence>
<dbReference type="GO" id="GO:0000160">
    <property type="term" value="P:phosphorelay signal transduction system"/>
    <property type="evidence" value="ECO:0007669"/>
    <property type="project" value="InterPro"/>
</dbReference>
<feature type="domain" description="Sigma-54 factor interaction" evidence="7">
    <location>
        <begin position="135"/>
        <end position="364"/>
    </location>
</feature>
<dbReference type="InterPro" id="IPR002078">
    <property type="entry name" value="Sigma_54_int"/>
</dbReference>
<dbReference type="FunFam" id="3.40.50.300:FF:000006">
    <property type="entry name" value="DNA-binding transcriptional regulator NtrC"/>
    <property type="match status" value="1"/>
</dbReference>
<evidence type="ECO:0000259" key="8">
    <source>
        <dbReference type="PROSITE" id="PS50110"/>
    </source>
</evidence>
<evidence type="ECO:0000256" key="6">
    <source>
        <dbReference type="PROSITE-ProRule" id="PRU00169"/>
    </source>
</evidence>
<gene>
    <name evidence="9" type="ORF">G9Q37_04710</name>
</gene>
<dbReference type="InterPro" id="IPR058031">
    <property type="entry name" value="AAA_lid_NorR"/>
</dbReference>